<dbReference type="STRING" id="392015.SAMN05421543_11273"/>
<dbReference type="OrthoDB" id="2433584at2"/>
<protein>
    <submittedName>
        <fullName evidence="2">Uncharacterized protein</fullName>
    </submittedName>
</protein>
<dbReference type="AlphaFoldDB" id="A0A1I7JWW8"/>
<dbReference type="RefSeq" id="WP_083430432.1">
    <property type="nucleotide sequence ID" value="NZ_FPBV01000012.1"/>
</dbReference>
<organism evidence="2 3">
    <name type="scientific">Alicyclobacillus macrosporangiidus</name>
    <dbReference type="NCBI Taxonomy" id="392015"/>
    <lineage>
        <taxon>Bacteria</taxon>
        <taxon>Bacillati</taxon>
        <taxon>Bacillota</taxon>
        <taxon>Bacilli</taxon>
        <taxon>Bacillales</taxon>
        <taxon>Alicyclobacillaceae</taxon>
        <taxon>Alicyclobacillus</taxon>
    </lineage>
</organism>
<dbReference type="Proteomes" id="UP000183508">
    <property type="component" value="Unassembled WGS sequence"/>
</dbReference>
<feature type="compositionally biased region" description="Pro residues" evidence="1">
    <location>
        <begin position="1"/>
        <end position="20"/>
    </location>
</feature>
<keyword evidence="3" id="KW-1185">Reference proteome</keyword>
<feature type="region of interest" description="Disordered" evidence="1">
    <location>
        <begin position="1"/>
        <end position="23"/>
    </location>
</feature>
<evidence type="ECO:0000256" key="1">
    <source>
        <dbReference type="SAM" id="MobiDB-lite"/>
    </source>
</evidence>
<sequence>MTVETPRPPSPRTPSPPGPAPQMALPLRSDEERMRFCDAYFSSVGAPVVYEAPFYREYQLPRDVDKELTDRPYYWMWVEKTQQDVPPTVLRLAFAESALERENERLRQQALRDAERQGLTDLQRRFFRPPAAEWINLGCFRLDKIFQSLDRRGQFACVAPRHLPPDAVRVPWLMLNLLVSFRCDLTQQEFWSLGVCLVNGQVVERFLPALDRLDMVPLDTPAKACLSGTLSLDQAWQRASLHVERRLSERPHDWADAATRRWLGEREQVRTYYRSILPDVPEPERALVAQEQARRERELEARMRPRIDVELRQVALVVLAERPASAQSPAGPSPDALK</sequence>
<dbReference type="EMBL" id="FPBV01000012">
    <property type="protein sequence ID" value="SFU89680.1"/>
    <property type="molecule type" value="Genomic_DNA"/>
</dbReference>
<dbReference type="InterPro" id="IPR024562">
    <property type="entry name" value="YqhG"/>
</dbReference>
<name>A0A1I7JWW8_9BACL</name>
<dbReference type="Pfam" id="PF11079">
    <property type="entry name" value="YqhG"/>
    <property type="match status" value="2"/>
</dbReference>
<accession>A0A1I7JWW8</accession>
<reference evidence="3" key="1">
    <citation type="submission" date="2016-10" db="EMBL/GenBank/DDBJ databases">
        <authorList>
            <person name="Varghese N."/>
        </authorList>
    </citation>
    <scope>NUCLEOTIDE SEQUENCE [LARGE SCALE GENOMIC DNA]</scope>
    <source>
        <strain evidence="3">DSM 17980</strain>
    </source>
</reference>
<gene>
    <name evidence="2" type="ORF">SAMN05421543_11273</name>
</gene>
<evidence type="ECO:0000313" key="3">
    <source>
        <dbReference type="Proteomes" id="UP000183508"/>
    </source>
</evidence>
<proteinExistence type="predicted"/>
<evidence type="ECO:0000313" key="2">
    <source>
        <dbReference type="EMBL" id="SFU89680.1"/>
    </source>
</evidence>